<keyword evidence="1" id="KW-0472">Membrane</keyword>
<accession>A0A2N8ZEB5</accession>
<dbReference type="InterPro" id="IPR021318">
    <property type="entry name" value="DUF2919"/>
</dbReference>
<evidence type="ECO:0000313" key="3">
    <source>
        <dbReference type="Proteomes" id="UP000235828"/>
    </source>
</evidence>
<evidence type="ECO:0008006" key="4">
    <source>
        <dbReference type="Google" id="ProtNLM"/>
    </source>
</evidence>
<dbReference type="EMBL" id="LT960611">
    <property type="protein sequence ID" value="SON50254.1"/>
    <property type="molecule type" value="Genomic_DNA"/>
</dbReference>
<sequence>MRYPIEHYDKHGFLKVPVWLWLGWVFLAKAWVVFVVAGVSRESGGKLLEIIYPVRETLYIGLAMGLPSIIMMWLIGLRDEKRPMINRIMTYGREYSLIITVSQLGLVIYQIILSGHRFSWAHSISAVTLVWFILFLLQSKRVKTCLRAKHLD</sequence>
<dbReference type="AlphaFoldDB" id="A0A2N8ZEB5"/>
<dbReference type="Proteomes" id="UP000235828">
    <property type="component" value="Chromosome A"/>
</dbReference>
<evidence type="ECO:0000313" key="2">
    <source>
        <dbReference type="EMBL" id="SON50254.1"/>
    </source>
</evidence>
<feature type="transmembrane region" description="Helical" evidence="1">
    <location>
        <begin position="12"/>
        <end position="37"/>
    </location>
</feature>
<name>A0A2N8ZEB5_9VIBR</name>
<dbReference type="KEGG" id="vta:A2275"/>
<feature type="transmembrane region" description="Helical" evidence="1">
    <location>
        <begin position="118"/>
        <end position="137"/>
    </location>
</feature>
<dbReference type="OrthoDB" id="6314776at2"/>
<feature type="transmembrane region" description="Helical" evidence="1">
    <location>
        <begin position="57"/>
        <end position="75"/>
    </location>
</feature>
<dbReference type="RefSeq" id="WP_102522769.1">
    <property type="nucleotide sequence ID" value="NZ_LT960611.1"/>
</dbReference>
<organism evidence="2 3">
    <name type="scientific">Vibrio tapetis subsp. tapetis</name>
    <dbReference type="NCBI Taxonomy" id="1671868"/>
    <lineage>
        <taxon>Bacteria</taxon>
        <taxon>Pseudomonadati</taxon>
        <taxon>Pseudomonadota</taxon>
        <taxon>Gammaproteobacteria</taxon>
        <taxon>Vibrionales</taxon>
        <taxon>Vibrionaceae</taxon>
        <taxon>Vibrio</taxon>
    </lineage>
</organism>
<reference evidence="2 3" key="1">
    <citation type="submission" date="2017-10" db="EMBL/GenBank/DDBJ databases">
        <authorList>
            <person name="Banno H."/>
            <person name="Chua N.-H."/>
        </authorList>
    </citation>
    <scope>NUCLEOTIDE SEQUENCE [LARGE SCALE GENOMIC DNA]</scope>
    <source>
        <strain evidence="2">Vibrio tapetis CECT4600</strain>
    </source>
</reference>
<protein>
    <recommendedName>
        <fullName evidence="4">DUF2919 domain-containing protein</fullName>
    </recommendedName>
</protein>
<keyword evidence="1" id="KW-1133">Transmembrane helix</keyword>
<keyword evidence="1" id="KW-0812">Transmembrane</keyword>
<proteinExistence type="predicted"/>
<keyword evidence="3" id="KW-1185">Reference proteome</keyword>
<gene>
    <name evidence="2" type="ORF">VTAP4600_A2275</name>
</gene>
<dbReference type="Pfam" id="PF11143">
    <property type="entry name" value="DUF2919"/>
    <property type="match status" value="1"/>
</dbReference>
<evidence type="ECO:0000256" key="1">
    <source>
        <dbReference type="SAM" id="Phobius"/>
    </source>
</evidence>
<feature type="transmembrane region" description="Helical" evidence="1">
    <location>
        <begin position="95"/>
        <end position="112"/>
    </location>
</feature>